<gene>
    <name evidence="3" type="ORF">DRB17_07450</name>
</gene>
<organism evidence="3 4">
    <name type="scientific">Ferruginivarius sediminum</name>
    <dbReference type="NCBI Taxonomy" id="2661937"/>
    <lineage>
        <taxon>Bacteria</taxon>
        <taxon>Pseudomonadati</taxon>
        <taxon>Pseudomonadota</taxon>
        <taxon>Alphaproteobacteria</taxon>
        <taxon>Rhodospirillales</taxon>
        <taxon>Rhodospirillaceae</taxon>
        <taxon>Ferruginivarius</taxon>
    </lineage>
</organism>
<evidence type="ECO:0000256" key="2">
    <source>
        <dbReference type="SAM" id="SignalP"/>
    </source>
</evidence>
<dbReference type="InterPro" id="IPR005322">
    <property type="entry name" value="Peptidase_C69"/>
</dbReference>
<protein>
    <recommendedName>
        <fullName evidence="1">Dipeptidase</fullName>
        <ecNumber evidence="1">3.4.-.-</ecNumber>
    </recommendedName>
</protein>
<dbReference type="Gene3D" id="3.60.60.10">
    <property type="entry name" value="Penicillin V Acylase, Chain A"/>
    <property type="match status" value="1"/>
</dbReference>
<dbReference type="PANTHER" id="PTHR12994:SF17">
    <property type="entry name" value="LD30995P"/>
    <property type="match status" value="1"/>
</dbReference>
<proteinExistence type="inferred from homology"/>
<reference evidence="3 4" key="1">
    <citation type="submission" date="2018-07" db="EMBL/GenBank/DDBJ databases">
        <title>Venubactetium sediminum gen. nov., sp. nov., isolated from a marine solar saltern.</title>
        <authorList>
            <person name="Wang S."/>
        </authorList>
    </citation>
    <scope>NUCLEOTIDE SEQUENCE [LARGE SCALE GENOMIC DNA]</scope>
    <source>
        <strain evidence="3 4">WD2A32</strain>
    </source>
</reference>
<dbReference type="Proteomes" id="UP000253941">
    <property type="component" value="Unassembled WGS sequence"/>
</dbReference>
<dbReference type="GO" id="GO:0006508">
    <property type="term" value="P:proteolysis"/>
    <property type="evidence" value="ECO:0007669"/>
    <property type="project" value="UniProtKB-KW"/>
</dbReference>
<keyword evidence="1" id="KW-0645">Protease</keyword>
<comment type="caution">
    <text evidence="3">The sequence shown here is derived from an EMBL/GenBank/DDBJ whole genome shotgun (WGS) entry which is preliminary data.</text>
</comment>
<feature type="chain" id="PRO_5016876611" description="Dipeptidase" evidence="2">
    <location>
        <begin position="25"/>
        <end position="501"/>
    </location>
</feature>
<keyword evidence="2" id="KW-0732">Signal</keyword>
<dbReference type="RefSeq" id="WP_114581574.1">
    <property type="nucleotide sequence ID" value="NZ_QPMH01000005.1"/>
</dbReference>
<sequence>MPASRAYCVAITVALMCVPAISEASYGLYVGRNLTSDGSVFIGGTGDEVSSHYLRIVPHQTHPEGARITVGLTEEAEMYGGPNKPGKLTEIPQVRETYKYISMTYTNWAGFPPPLTNGGLNEQGVAARDIWSPSRTELIEMTEAPQTGPQYSDLSRIVMQRASSAREAVEIVGEMIDKYGYSTYGGNSHMFADAEEGWVLIDFAGSQGLWVAERLGPNEVRMSYPGYIGDIPKDYQDDPDYMGSDNLISFAVEQGWYDPDSGEPFNVHKVYGAQDAPMRRPTVNEIEHKLETLTPGISFRQFMNVVRDPAMSKDSNGYGQAVRLNADTPHKELRTLWVAPTGSVTAPFIPWRIGVTSVPPEFRKHRYLTKGSASTFVTAEAALQEASQFAGRLFKRLMYYTCHKPDKFLPEVTEALVAFEDTMLKDGEAVEQTALTLYQNGQDELARKYLTGYSHDRAYDALELGEDLVGSIEARTRLLYDIPVVEAEPMGKLDYEMVTCR</sequence>
<keyword evidence="1" id="KW-0378">Hydrolase</keyword>
<dbReference type="GO" id="GO:0016805">
    <property type="term" value="F:dipeptidase activity"/>
    <property type="evidence" value="ECO:0007669"/>
    <property type="project" value="UniProtKB-KW"/>
</dbReference>
<dbReference type="PANTHER" id="PTHR12994">
    <property type="entry name" value="SECERNIN"/>
    <property type="match status" value="1"/>
</dbReference>
<dbReference type="AlphaFoldDB" id="A0A369TB23"/>
<accession>A0A369TB23</accession>
<dbReference type="EC" id="3.4.-.-" evidence="1"/>
<dbReference type="GO" id="GO:0070004">
    <property type="term" value="F:cysteine-type exopeptidase activity"/>
    <property type="evidence" value="ECO:0007669"/>
    <property type="project" value="InterPro"/>
</dbReference>
<dbReference type="EMBL" id="QPMH01000005">
    <property type="protein sequence ID" value="RDD62478.1"/>
    <property type="molecule type" value="Genomic_DNA"/>
</dbReference>
<comment type="catalytic activity">
    <reaction evidence="1">
        <text>an L-aminoacyl-L-amino acid + H2O = 2 an L-alpha-amino acid</text>
        <dbReference type="Rhea" id="RHEA:48940"/>
        <dbReference type="ChEBI" id="CHEBI:15377"/>
        <dbReference type="ChEBI" id="CHEBI:59869"/>
        <dbReference type="ChEBI" id="CHEBI:77460"/>
    </reaction>
</comment>
<evidence type="ECO:0000256" key="1">
    <source>
        <dbReference type="RuleBase" id="RU364089"/>
    </source>
</evidence>
<name>A0A369TB23_9PROT</name>
<evidence type="ECO:0000313" key="4">
    <source>
        <dbReference type="Proteomes" id="UP000253941"/>
    </source>
</evidence>
<keyword evidence="4" id="KW-1185">Reference proteome</keyword>
<feature type="signal peptide" evidence="2">
    <location>
        <begin position="1"/>
        <end position="24"/>
    </location>
</feature>
<dbReference type="Pfam" id="PF03577">
    <property type="entry name" value="Peptidase_C69"/>
    <property type="match status" value="1"/>
</dbReference>
<keyword evidence="1" id="KW-0224">Dipeptidase</keyword>
<comment type="similarity">
    <text evidence="1">Belongs to the peptidase C69 family.</text>
</comment>
<evidence type="ECO:0000313" key="3">
    <source>
        <dbReference type="EMBL" id="RDD62478.1"/>
    </source>
</evidence>